<dbReference type="SUPFAM" id="SSF51366">
    <property type="entry name" value="Ribulose-phoshate binding barrel"/>
    <property type="match status" value="1"/>
</dbReference>
<feature type="binding site" evidence="14">
    <location>
        <position position="180"/>
    </location>
    <ligand>
        <name>substrate</name>
    </ligand>
</feature>
<dbReference type="FunFam" id="3.20.20.70:FF:000004">
    <property type="entry name" value="Ribulose-phosphate 3-epimerase"/>
    <property type="match status" value="1"/>
</dbReference>
<evidence type="ECO:0000313" key="15">
    <source>
        <dbReference type="EMBL" id="CAI4030187.1"/>
    </source>
</evidence>
<dbReference type="CDD" id="cd00429">
    <property type="entry name" value="RPE"/>
    <property type="match status" value="1"/>
</dbReference>
<accession>A0AA86T4H2</accession>
<evidence type="ECO:0000256" key="9">
    <source>
        <dbReference type="ARBA" id="ARBA00023235"/>
    </source>
</evidence>
<evidence type="ECO:0000256" key="8">
    <source>
        <dbReference type="ARBA" id="ARBA00022723"/>
    </source>
</evidence>
<proteinExistence type="inferred from homology"/>
<comment type="function">
    <text evidence="10">Catalyzes the reversible epimerization of D-ribulose 5-phosphate to D-xylulose 5-phosphate.</text>
</comment>
<evidence type="ECO:0000256" key="2">
    <source>
        <dbReference type="ARBA" id="ARBA00001936"/>
    </source>
</evidence>
<dbReference type="GO" id="GO:0019323">
    <property type="term" value="P:pentose catabolic process"/>
    <property type="evidence" value="ECO:0007669"/>
    <property type="project" value="UniProtKB-UniRule"/>
</dbReference>
<dbReference type="PANTHER" id="PTHR11749">
    <property type="entry name" value="RIBULOSE-5-PHOSPHATE-3-EPIMERASE"/>
    <property type="match status" value="1"/>
</dbReference>
<evidence type="ECO:0000256" key="7">
    <source>
        <dbReference type="ARBA" id="ARBA00013188"/>
    </source>
</evidence>
<dbReference type="RefSeq" id="WP_289267186.1">
    <property type="nucleotide sequence ID" value="NZ_OX365700.1"/>
</dbReference>
<comment type="cofactor">
    <cofactor evidence="4">
        <name>Zn(2+)</name>
        <dbReference type="ChEBI" id="CHEBI:29105"/>
    </cofactor>
</comment>
<protein>
    <recommendedName>
        <fullName evidence="7 10">Ribulose-phosphate 3-epimerase</fullName>
        <ecNumber evidence="7 10">5.1.3.1</ecNumber>
    </recommendedName>
</protein>
<dbReference type="GO" id="GO:0005737">
    <property type="term" value="C:cytoplasm"/>
    <property type="evidence" value="ECO:0007669"/>
    <property type="project" value="UniProtKB-ARBA"/>
</dbReference>
<dbReference type="KEGG" id="nti:DNFV4_00613"/>
<evidence type="ECO:0000256" key="6">
    <source>
        <dbReference type="ARBA" id="ARBA00009541"/>
    </source>
</evidence>
<feature type="binding site" evidence="10 13">
    <location>
        <position position="38"/>
    </location>
    <ligand>
        <name>a divalent metal cation</name>
        <dbReference type="ChEBI" id="CHEBI:60240"/>
    </ligand>
</feature>
<dbReference type="HAMAP" id="MF_02227">
    <property type="entry name" value="RPE"/>
    <property type="match status" value="1"/>
</dbReference>
<keyword evidence="13" id="KW-0464">Manganese</keyword>
<feature type="active site" description="Proton donor" evidence="10 12">
    <location>
        <position position="178"/>
    </location>
</feature>
<comment type="catalytic activity">
    <reaction evidence="1 10 11">
        <text>D-ribulose 5-phosphate = D-xylulose 5-phosphate</text>
        <dbReference type="Rhea" id="RHEA:13677"/>
        <dbReference type="ChEBI" id="CHEBI:57737"/>
        <dbReference type="ChEBI" id="CHEBI:58121"/>
        <dbReference type="EC" id="5.1.3.1"/>
    </reaction>
</comment>
<feature type="binding site" evidence="10 13">
    <location>
        <position position="69"/>
    </location>
    <ligand>
        <name>a divalent metal cation</name>
        <dbReference type="ChEBI" id="CHEBI:60240"/>
    </ligand>
</feature>
<dbReference type="InterPro" id="IPR011060">
    <property type="entry name" value="RibuloseP-bd_barrel"/>
</dbReference>
<dbReference type="NCBIfam" id="NF004076">
    <property type="entry name" value="PRK05581.1-4"/>
    <property type="match status" value="1"/>
</dbReference>
<organism evidence="15 16">
    <name type="scientific">Nitrospira tepida</name>
    <dbReference type="NCBI Taxonomy" id="2973512"/>
    <lineage>
        <taxon>Bacteria</taxon>
        <taxon>Pseudomonadati</taxon>
        <taxon>Nitrospirota</taxon>
        <taxon>Nitrospiria</taxon>
        <taxon>Nitrospirales</taxon>
        <taxon>Nitrospiraceae</taxon>
        <taxon>Nitrospira</taxon>
    </lineage>
</organism>
<feature type="binding site" evidence="10 14">
    <location>
        <begin position="200"/>
        <end position="201"/>
    </location>
    <ligand>
        <name>substrate</name>
    </ligand>
</feature>
<dbReference type="GO" id="GO:0046872">
    <property type="term" value="F:metal ion binding"/>
    <property type="evidence" value="ECO:0007669"/>
    <property type="project" value="UniProtKB-UniRule"/>
</dbReference>
<feature type="active site" description="Proton acceptor" evidence="10 12">
    <location>
        <position position="38"/>
    </location>
</feature>
<dbReference type="NCBIfam" id="TIGR01163">
    <property type="entry name" value="rpe"/>
    <property type="match status" value="1"/>
</dbReference>
<dbReference type="PROSITE" id="PS01086">
    <property type="entry name" value="RIBUL_P_3_EPIMER_2"/>
    <property type="match status" value="1"/>
</dbReference>
<comment type="pathway">
    <text evidence="10">Carbohydrate degradation.</text>
</comment>
<dbReference type="Gene3D" id="3.20.20.70">
    <property type="entry name" value="Aldolase class I"/>
    <property type="match status" value="1"/>
</dbReference>
<evidence type="ECO:0000256" key="14">
    <source>
        <dbReference type="PIRSR" id="PIRSR001461-3"/>
    </source>
</evidence>
<evidence type="ECO:0000256" key="13">
    <source>
        <dbReference type="PIRSR" id="PIRSR001461-2"/>
    </source>
</evidence>
<comment type="cofactor">
    <cofactor evidence="10 13">
        <name>a divalent metal cation</name>
        <dbReference type="ChEBI" id="CHEBI:60240"/>
    </cofactor>
    <text evidence="10 13">Binds 1 divalent metal cation per subunit.</text>
</comment>
<keyword evidence="13" id="KW-0862">Zinc</keyword>
<feature type="binding site" evidence="10 13">
    <location>
        <position position="178"/>
    </location>
    <ligand>
        <name>a divalent metal cation</name>
        <dbReference type="ChEBI" id="CHEBI:60240"/>
    </ligand>
</feature>
<dbReference type="InterPro" id="IPR013785">
    <property type="entry name" value="Aldolase_TIM"/>
</dbReference>
<keyword evidence="13" id="KW-0170">Cobalt</keyword>
<dbReference type="AlphaFoldDB" id="A0AA86T4H2"/>
<evidence type="ECO:0000256" key="12">
    <source>
        <dbReference type="PIRSR" id="PIRSR001461-1"/>
    </source>
</evidence>
<dbReference type="Proteomes" id="UP001179121">
    <property type="component" value="Chromosome"/>
</dbReference>
<evidence type="ECO:0000256" key="3">
    <source>
        <dbReference type="ARBA" id="ARBA00001941"/>
    </source>
</evidence>
<dbReference type="InterPro" id="IPR000056">
    <property type="entry name" value="Ribul_P_3_epim-like"/>
</dbReference>
<keyword evidence="8 10" id="KW-0479">Metal-binding</keyword>
<dbReference type="GO" id="GO:0004750">
    <property type="term" value="F:D-ribulose-phosphate 3-epimerase activity"/>
    <property type="evidence" value="ECO:0007669"/>
    <property type="project" value="UniProtKB-UniRule"/>
</dbReference>
<evidence type="ECO:0000256" key="5">
    <source>
        <dbReference type="ARBA" id="ARBA00001954"/>
    </source>
</evidence>
<evidence type="ECO:0000256" key="4">
    <source>
        <dbReference type="ARBA" id="ARBA00001947"/>
    </source>
</evidence>
<comment type="cofactor">
    <cofactor evidence="5">
        <name>Fe(2+)</name>
        <dbReference type="ChEBI" id="CHEBI:29033"/>
    </cofactor>
</comment>
<feature type="binding site" evidence="10">
    <location>
        <begin position="178"/>
        <end position="180"/>
    </location>
    <ligand>
        <name>substrate</name>
    </ligand>
</feature>
<dbReference type="EMBL" id="OX365700">
    <property type="protein sequence ID" value="CAI4030187.1"/>
    <property type="molecule type" value="Genomic_DNA"/>
</dbReference>
<dbReference type="PIRSF" id="PIRSF001461">
    <property type="entry name" value="RPE"/>
    <property type="match status" value="1"/>
</dbReference>
<keyword evidence="9 10" id="KW-0413">Isomerase</keyword>
<feature type="binding site" evidence="10 14">
    <location>
        <position position="11"/>
    </location>
    <ligand>
        <name>substrate</name>
    </ligand>
</feature>
<feature type="binding site" evidence="10 14">
    <location>
        <begin position="145"/>
        <end position="148"/>
    </location>
    <ligand>
        <name>substrate</name>
    </ligand>
</feature>
<evidence type="ECO:0000313" key="16">
    <source>
        <dbReference type="Proteomes" id="UP001179121"/>
    </source>
</evidence>
<gene>
    <name evidence="10" type="primary">rpe</name>
    <name evidence="15" type="ORF">DNFV4_00613</name>
</gene>
<comment type="cofactor">
    <cofactor evidence="3">
        <name>Co(2+)</name>
        <dbReference type="ChEBI" id="CHEBI:48828"/>
    </cofactor>
</comment>
<feature type="binding site" evidence="10 13">
    <location>
        <position position="36"/>
    </location>
    <ligand>
        <name>a divalent metal cation</name>
        <dbReference type="ChEBI" id="CHEBI:60240"/>
    </ligand>
</feature>
<keyword evidence="10 11" id="KW-0119">Carbohydrate metabolism</keyword>
<sequence length="235" mass="24959">MTRSTLKIAPSILSADFARLADEIARVEQGGADWLHVDVMDGHFVPNLTVGPPIVESIRKVTRLPLDVHLMVTNPDDCIGAFAEAGADYLTVHVEACPHLHRTVQFIKERGVKAGVTLNPATSVVTLEEILPDVDLVLVMSVNPGFGGQQFIPGSLDKIKKIRAMLDQARSQALLEVDGGVKVDNAAQVVEAGADVLVAGSAIFCSADYAGTIKAMREAGHAMPDGSRGRSSVSR</sequence>
<comment type="cofactor">
    <cofactor evidence="2">
        <name>Mn(2+)</name>
        <dbReference type="ChEBI" id="CHEBI:29035"/>
    </cofactor>
</comment>
<dbReference type="PROSITE" id="PS01085">
    <property type="entry name" value="RIBUL_P_3_EPIMER_1"/>
    <property type="match status" value="1"/>
</dbReference>
<comment type="similarity">
    <text evidence="6 10 11">Belongs to the ribulose-phosphate 3-epimerase family.</text>
</comment>
<dbReference type="Pfam" id="PF00834">
    <property type="entry name" value="Ribul_P_3_epim"/>
    <property type="match status" value="1"/>
</dbReference>
<reference evidence="15" key="1">
    <citation type="submission" date="2022-10" db="EMBL/GenBank/DDBJ databases">
        <authorList>
            <person name="Koch H."/>
        </authorList>
    </citation>
    <scope>NUCLEOTIDE SEQUENCE</scope>
    <source>
        <strain evidence="15">DNF</strain>
    </source>
</reference>
<dbReference type="EC" id="5.1.3.1" evidence="7 10"/>
<feature type="binding site" evidence="10 14">
    <location>
        <position position="69"/>
    </location>
    <ligand>
        <name>substrate</name>
    </ligand>
</feature>
<dbReference type="GO" id="GO:0006098">
    <property type="term" value="P:pentose-phosphate shunt"/>
    <property type="evidence" value="ECO:0007669"/>
    <property type="project" value="UniProtKB-UniRule"/>
</dbReference>
<name>A0AA86T4H2_9BACT</name>
<evidence type="ECO:0000256" key="10">
    <source>
        <dbReference type="HAMAP-Rule" id="MF_02227"/>
    </source>
</evidence>
<evidence type="ECO:0000256" key="11">
    <source>
        <dbReference type="PIRNR" id="PIRNR001461"/>
    </source>
</evidence>
<evidence type="ECO:0000256" key="1">
    <source>
        <dbReference type="ARBA" id="ARBA00001782"/>
    </source>
</evidence>
<dbReference type="InterPro" id="IPR026019">
    <property type="entry name" value="Ribul_P_3_epim"/>
</dbReference>
<keyword evidence="16" id="KW-1185">Reference proteome</keyword>